<evidence type="ECO:0000256" key="1">
    <source>
        <dbReference type="ARBA" id="ARBA00010797"/>
    </source>
</evidence>
<evidence type="ECO:0000313" key="8">
    <source>
        <dbReference type="Proteomes" id="UP000229893"/>
    </source>
</evidence>
<keyword evidence="3" id="KW-0687">Ribonucleoprotein</keyword>
<dbReference type="Pfam" id="PF01016">
    <property type="entry name" value="Ribosomal_L27"/>
    <property type="match status" value="1"/>
</dbReference>
<evidence type="ECO:0000256" key="3">
    <source>
        <dbReference type="ARBA" id="ARBA00023274"/>
    </source>
</evidence>
<protein>
    <recommendedName>
        <fullName evidence="4">Large ribosomal subunit protein bL27</fullName>
    </recommendedName>
    <alternativeName>
        <fullName evidence="5">50S ribosomal protein L27</fullName>
    </alternativeName>
</protein>
<dbReference type="InterPro" id="IPR018261">
    <property type="entry name" value="Ribosomal_bL27_CS"/>
</dbReference>
<dbReference type="InterPro" id="IPR001684">
    <property type="entry name" value="Ribosomal_bL27"/>
</dbReference>
<reference evidence="7 8" key="1">
    <citation type="submission" date="2017-09" db="EMBL/GenBank/DDBJ databases">
        <title>Depth-based differentiation of microbial function through sediment-hosted aquifers and enrichment of novel symbionts in the deep terrestrial subsurface.</title>
        <authorList>
            <person name="Probst A.J."/>
            <person name="Ladd B."/>
            <person name="Jarett J.K."/>
            <person name="Geller-Mcgrath D.E."/>
            <person name="Sieber C.M."/>
            <person name="Emerson J.B."/>
            <person name="Anantharaman K."/>
            <person name="Thomas B.C."/>
            <person name="Malmstrom R."/>
            <person name="Stieglmeier M."/>
            <person name="Klingl A."/>
            <person name="Woyke T."/>
            <person name="Ryan C.M."/>
            <person name="Banfield J.F."/>
        </authorList>
    </citation>
    <scope>NUCLEOTIDE SEQUENCE [LARGE SCALE GENOMIC DNA]</scope>
    <source>
        <strain evidence="7">CG11_big_fil_rev_8_21_14_0_20_35_14</strain>
    </source>
</reference>
<dbReference type="NCBIfam" id="TIGR00062">
    <property type="entry name" value="L27"/>
    <property type="match status" value="1"/>
</dbReference>
<feature type="compositionally biased region" description="Basic and acidic residues" evidence="6">
    <location>
        <begin position="12"/>
        <end position="26"/>
    </location>
</feature>
<evidence type="ECO:0000313" key="7">
    <source>
        <dbReference type="EMBL" id="PIR04656.1"/>
    </source>
</evidence>
<dbReference type="PANTHER" id="PTHR15893:SF0">
    <property type="entry name" value="LARGE RIBOSOMAL SUBUNIT PROTEIN BL27M"/>
    <property type="match status" value="1"/>
</dbReference>
<dbReference type="SUPFAM" id="SSF110324">
    <property type="entry name" value="Ribosomal L27 protein-like"/>
    <property type="match status" value="1"/>
</dbReference>
<proteinExistence type="inferred from homology"/>
<evidence type="ECO:0000256" key="4">
    <source>
        <dbReference type="ARBA" id="ARBA00035175"/>
    </source>
</evidence>
<comment type="similarity">
    <text evidence="1">Belongs to the bacterial ribosomal protein bL27 family.</text>
</comment>
<dbReference type="GO" id="GO:0006412">
    <property type="term" value="P:translation"/>
    <property type="evidence" value="ECO:0007669"/>
    <property type="project" value="InterPro"/>
</dbReference>
<dbReference type="PRINTS" id="PR00063">
    <property type="entry name" value="RIBOSOMALL27"/>
</dbReference>
<name>A0A2H0N970_9BACT</name>
<dbReference type="GO" id="GO:0003735">
    <property type="term" value="F:structural constituent of ribosome"/>
    <property type="evidence" value="ECO:0007669"/>
    <property type="project" value="InterPro"/>
</dbReference>
<dbReference type="GO" id="GO:0022625">
    <property type="term" value="C:cytosolic large ribosomal subunit"/>
    <property type="evidence" value="ECO:0007669"/>
    <property type="project" value="TreeGrafter"/>
</dbReference>
<dbReference type="EMBL" id="PCWO01000046">
    <property type="protein sequence ID" value="PIR04656.1"/>
    <property type="molecule type" value="Genomic_DNA"/>
</dbReference>
<comment type="caution">
    <text evidence="7">The sequence shown here is derived from an EMBL/GenBank/DDBJ whole genome shotgun (WGS) entry which is preliminary data.</text>
</comment>
<dbReference type="Gene3D" id="2.40.50.100">
    <property type="match status" value="1"/>
</dbReference>
<gene>
    <name evidence="7" type="ORF">COV57_03200</name>
</gene>
<evidence type="ECO:0000256" key="2">
    <source>
        <dbReference type="ARBA" id="ARBA00022980"/>
    </source>
</evidence>
<dbReference type="PANTHER" id="PTHR15893">
    <property type="entry name" value="RIBOSOMAL PROTEIN L27"/>
    <property type="match status" value="1"/>
</dbReference>
<evidence type="ECO:0000256" key="6">
    <source>
        <dbReference type="SAM" id="MobiDB-lite"/>
    </source>
</evidence>
<feature type="region of interest" description="Disordered" evidence="6">
    <location>
        <begin position="1"/>
        <end position="26"/>
    </location>
</feature>
<accession>A0A2H0N970</accession>
<dbReference type="Proteomes" id="UP000229893">
    <property type="component" value="Unassembled WGS sequence"/>
</dbReference>
<dbReference type="FunFam" id="2.40.50.100:FF:000020">
    <property type="entry name" value="50S ribosomal protein L27"/>
    <property type="match status" value="1"/>
</dbReference>
<dbReference type="AlphaFoldDB" id="A0A2H0N970"/>
<sequence>MAHTKSGGSTRLGRDSESKRLGVKRQDGQKVKIGDILIRQRGTKYGAGVNVRKGSDDTLYAAKEGLVAFSKKRKIKFDGNHREITVVSVK</sequence>
<organism evidence="7 8">
    <name type="scientific">Candidatus Liptonbacteria bacterium CG11_big_fil_rev_8_21_14_0_20_35_14</name>
    <dbReference type="NCBI Taxonomy" id="1974634"/>
    <lineage>
        <taxon>Bacteria</taxon>
        <taxon>Candidatus Liptoniibacteriota</taxon>
    </lineage>
</organism>
<keyword evidence="2 7" id="KW-0689">Ribosomal protein</keyword>
<dbReference type="PROSITE" id="PS00831">
    <property type="entry name" value="RIBOSOMAL_L27"/>
    <property type="match status" value="1"/>
</dbReference>
<evidence type="ECO:0000256" key="5">
    <source>
        <dbReference type="ARBA" id="ARBA00035477"/>
    </source>
</evidence>